<feature type="compositionally biased region" description="Low complexity" evidence="1">
    <location>
        <begin position="515"/>
        <end position="527"/>
    </location>
</feature>
<comment type="caution">
    <text evidence="2">The sequence shown here is derived from an EMBL/GenBank/DDBJ whole genome shotgun (WGS) entry which is preliminary data.</text>
</comment>
<dbReference type="OMA" id="QPCHEPR"/>
<dbReference type="OrthoDB" id="10679232at2759"/>
<evidence type="ECO:0000313" key="2">
    <source>
        <dbReference type="EMBL" id="KAG8459025.1"/>
    </source>
</evidence>
<feature type="compositionally biased region" description="Low complexity" evidence="1">
    <location>
        <begin position="314"/>
        <end position="344"/>
    </location>
</feature>
<sequence>MKGGSGEGYRLLVFVESVVPDAPIAAPILGFRLSELPPLFIPAPPPPLGLESTRRLAGATIAFGVGREASFRAAVPLPPYVTLHLRLVDEADGRLVGSGALRIPTRGGGVGDGSAGADGADGADGGDGAGGYAGDADEVARFVECRLSRAPTAHAPSTRLTSAQRHAAEQRAALNAAAAAASSAALDPDAAGAHPSARTAPADVRPTRSGAAGAAGESALVRFRWRLVPDALRGLAPDWEAAAIAGVADARADGGGAGSEAEAEARIYRAEAAKVATAATATVTEAAMRDAAIERNAPTVHAHDGCAEPPGASISRAGRAPPARARAPLGAAAATSPSGADARAAPPPPPACEPLARALGCAGGGAPPMRGVIPGTLEVRRPTCGVGTASDGGARVAGSAERGWQSATGSDGARARGGHTVGAAHAGVGQPDAIMFVRAATQQPLRARWWADDETLAPTVGRTELAPPQPPALHFVAPPGSGGCGENGALPARRRAPHPLHAAWRADAPPRRVGEAPQPFAAAERAASAAEDGGVWLRAEPLNAAAGSAAPAGGTGNDGPDDGPDDGPAARPAWRPSGAEAARAAEARCAHAAPAAPPPYSRRPLLATSRAALAQLNLDLEYMASRDYAAQLMRAQILEANPQLYRAPRPRDEQRRGASDDEADGSACGASMPPSPRGGHGAGARGPRSPRRASPGRAAPRDALVDASPRAGARAGSGRALEPPSAGAPPPGASWARLFARPAPPSRCRS</sequence>
<feature type="compositionally biased region" description="Low complexity" evidence="1">
    <location>
        <begin position="566"/>
        <end position="582"/>
    </location>
</feature>
<evidence type="ECO:0000313" key="3">
    <source>
        <dbReference type="Proteomes" id="UP000751190"/>
    </source>
</evidence>
<proteinExistence type="predicted"/>
<gene>
    <name evidence="2" type="ORF">KFE25_006570</name>
</gene>
<accession>A0A8J5XG85</accession>
<dbReference type="AlphaFoldDB" id="A0A8J5XG85"/>
<feature type="region of interest" description="Disordered" evidence="1">
    <location>
        <begin position="389"/>
        <end position="416"/>
    </location>
</feature>
<dbReference type="Proteomes" id="UP000751190">
    <property type="component" value="Unassembled WGS sequence"/>
</dbReference>
<feature type="region of interest" description="Disordered" evidence="1">
    <location>
        <begin position="106"/>
        <end position="131"/>
    </location>
</feature>
<evidence type="ECO:0000256" key="1">
    <source>
        <dbReference type="SAM" id="MobiDB-lite"/>
    </source>
</evidence>
<feature type="compositionally biased region" description="Low complexity" evidence="1">
    <location>
        <begin position="707"/>
        <end position="725"/>
    </location>
</feature>
<feature type="region of interest" description="Disordered" evidence="1">
    <location>
        <begin position="546"/>
        <end position="601"/>
    </location>
</feature>
<feature type="region of interest" description="Disordered" evidence="1">
    <location>
        <begin position="643"/>
        <end position="750"/>
    </location>
</feature>
<reference evidence="2" key="1">
    <citation type="submission" date="2021-05" db="EMBL/GenBank/DDBJ databases">
        <title>The genome of the haptophyte Pavlova lutheri (Diacronema luteri, Pavlovales) - a model for lipid biosynthesis in eukaryotic algae.</title>
        <authorList>
            <person name="Hulatt C.J."/>
            <person name="Posewitz M.C."/>
        </authorList>
    </citation>
    <scope>NUCLEOTIDE SEQUENCE</scope>
    <source>
        <strain evidence="2">NIVA-4/92</strain>
    </source>
</reference>
<feature type="region of interest" description="Disordered" evidence="1">
    <location>
        <begin position="186"/>
        <end position="215"/>
    </location>
</feature>
<feature type="compositionally biased region" description="Gly residues" evidence="1">
    <location>
        <begin position="106"/>
        <end position="116"/>
    </location>
</feature>
<feature type="compositionally biased region" description="Gly residues" evidence="1">
    <location>
        <begin position="122"/>
        <end position="131"/>
    </location>
</feature>
<name>A0A8J5XG85_DIALT</name>
<feature type="region of interest" description="Disordered" evidence="1">
    <location>
        <begin position="314"/>
        <end position="351"/>
    </location>
</feature>
<feature type="region of interest" description="Disordered" evidence="1">
    <location>
        <begin position="503"/>
        <end position="527"/>
    </location>
</feature>
<feature type="compositionally biased region" description="Basic and acidic residues" evidence="1">
    <location>
        <begin position="649"/>
        <end position="659"/>
    </location>
</feature>
<organism evidence="2 3">
    <name type="scientific">Diacronema lutheri</name>
    <name type="common">Unicellular marine alga</name>
    <name type="synonym">Monochrysis lutheri</name>
    <dbReference type="NCBI Taxonomy" id="2081491"/>
    <lineage>
        <taxon>Eukaryota</taxon>
        <taxon>Haptista</taxon>
        <taxon>Haptophyta</taxon>
        <taxon>Pavlovophyceae</taxon>
        <taxon>Pavlovales</taxon>
        <taxon>Pavlovaceae</taxon>
        <taxon>Diacronema</taxon>
    </lineage>
</organism>
<protein>
    <submittedName>
        <fullName evidence="2">Uncharacterized protein</fullName>
    </submittedName>
</protein>
<keyword evidence="3" id="KW-1185">Reference proteome</keyword>
<dbReference type="EMBL" id="JAGTXO010000045">
    <property type="protein sequence ID" value="KAG8459025.1"/>
    <property type="molecule type" value="Genomic_DNA"/>
</dbReference>